<sequence>MKSSFVSRLLRRLPSRCPLCQMAAHGGLLCAGCEADTFGARQRRSLCRTCGVCATQSGLCSNCEHGSVLDAVVCAIDYQFSGQLLIQLYKEGKQLTLARLLSDLMVRAAQPLLQTYQLDAWVPIPASAARLKHTGFSPAQQLARLVASATNIPCRLDWLTQRHDGPAQKTLNRRERSLSVRGRYVAHPAVAGRPIGVIDDVVTTTSTAVEVARVAKAAGARQVVVLAAARTPQRA</sequence>
<dbReference type="Gene3D" id="3.40.50.2020">
    <property type="match status" value="1"/>
</dbReference>
<keyword evidence="3" id="KW-1185">Reference proteome</keyword>
<name>A0ABY4AK41_9BURK</name>
<evidence type="ECO:0000313" key="3">
    <source>
        <dbReference type="Proteomes" id="UP000831607"/>
    </source>
</evidence>
<dbReference type="EMBL" id="CP063982">
    <property type="protein sequence ID" value="UOD50640.1"/>
    <property type="molecule type" value="Genomic_DNA"/>
</dbReference>
<reference evidence="2 3" key="1">
    <citation type="submission" date="2020-11" db="EMBL/GenBank/DDBJ databases">
        <title>Algicoccus daihaiensis sp.nov., isolated from Daihai Lake in Inner Mongolia.</title>
        <authorList>
            <person name="Kai J."/>
        </authorList>
    </citation>
    <scope>NUCLEOTIDE SEQUENCE [LARGE SCALE GENOMIC DNA]</scope>
    <source>
        <strain evidence="3">f23</strain>
    </source>
</reference>
<dbReference type="Proteomes" id="UP000831607">
    <property type="component" value="Chromosome"/>
</dbReference>
<dbReference type="InterPro" id="IPR029057">
    <property type="entry name" value="PRTase-like"/>
</dbReference>
<evidence type="ECO:0000256" key="1">
    <source>
        <dbReference type="ARBA" id="ARBA00008007"/>
    </source>
</evidence>
<dbReference type="RefSeq" id="WP_243479048.1">
    <property type="nucleotide sequence ID" value="NZ_CP063982.1"/>
</dbReference>
<comment type="similarity">
    <text evidence="1">Belongs to the ComF/GntX family.</text>
</comment>
<accession>A0ABY4AK41</accession>
<dbReference type="SUPFAM" id="SSF53271">
    <property type="entry name" value="PRTase-like"/>
    <property type="match status" value="1"/>
</dbReference>
<dbReference type="CDD" id="cd06223">
    <property type="entry name" value="PRTases_typeI"/>
    <property type="match status" value="1"/>
</dbReference>
<proteinExistence type="inferred from homology"/>
<organism evidence="2 3">
    <name type="scientific">Orrella daihaiensis</name>
    <dbReference type="NCBI Taxonomy" id="2782176"/>
    <lineage>
        <taxon>Bacteria</taxon>
        <taxon>Pseudomonadati</taxon>
        <taxon>Pseudomonadota</taxon>
        <taxon>Betaproteobacteria</taxon>
        <taxon>Burkholderiales</taxon>
        <taxon>Alcaligenaceae</taxon>
        <taxon>Orrella</taxon>
    </lineage>
</organism>
<dbReference type="InterPro" id="IPR000836">
    <property type="entry name" value="PRTase_dom"/>
</dbReference>
<dbReference type="PANTHER" id="PTHR47505">
    <property type="entry name" value="DNA UTILIZATION PROTEIN YHGH"/>
    <property type="match status" value="1"/>
</dbReference>
<dbReference type="InterPro" id="IPR051910">
    <property type="entry name" value="ComF/GntX_DNA_util-trans"/>
</dbReference>
<evidence type="ECO:0000313" key="2">
    <source>
        <dbReference type="EMBL" id="UOD50640.1"/>
    </source>
</evidence>
<gene>
    <name evidence="2" type="ORF">DHf2319_01500</name>
</gene>
<protein>
    <submittedName>
        <fullName evidence="2">ComF family protein</fullName>
    </submittedName>
</protein>
<dbReference type="PANTHER" id="PTHR47505:SF1">
    <property type="entry name" value="DNA UTILIZATION PROTEIN YHGH"/>
    <property type="match status" value="1"/>
</dbReference>